<protein>
    <submittedName>
        <fullName evidence="2">Uncharacterized protein</fullName>
    </submittedName>
</protein>
<dbReference type="AlphaFoldDB" id="A0A7M1B364"/>
<reference evidence="2 3" key="1">
    <citation type="submission" date="2019-06" db="EMBL/GenBank/DDBJ databases">
        <title>Sulfurimonas gotlandica sp. nov., a chemoautotrophic and psychrotolerant epsilonproteobacterium isolated from a pelagic redoxcline, and an emended description of the genus Sulfurimonas.</title>
        <authorList>
            <person name="Wang S."/>
            <person name="Jiang L."/>
            <person name="Shao Z."/>
        </authorList>
    </citation>
    <scope>NUCLEOTIDE SEQUENCE [LARGE SCALE GENOMIC DNA]</scope>
    <source>
        <strain evidence="2 3">S2-6</strain>
    </source>
</reference>
<keyword evidence="1" id="KW-0472">Membrane</keyword>
<accession>A0A7M1B364</accession>
<evidence type="ECO:0000256" key="1">
    <source>
        <dbReference type="SAM" id="Phobius"/>
    </source>
</evidence>
<dbReference type="Proteomes" id="UP000593719">
    <property type="component" value="Chromosome"/>
</dbReference>
<keyword evidence="3" id="KW-1185">Reference proteome</keyword>
<keyword evidence="1" id="KW-1133">Transmembrane helix</keyword>
<keyword evidence="1" id="KW-0812">Transmembrane</keyword>
<organism evidence="2 3">
    <name type="scientific">Sulfurimonas sediminis</name>
    <dbReference type="NCBI Taxonomy" id="2590020"/>
    <lineage>
        <taxon>Bacteria</taxon>
        <taxon>Pseudomonadati</taxon>
        <taxon>Campylobacterota</taxon>
        <taxon>Epsilonproteobacteria</taxon>
        <taxon>Campylobacterales</taxon>
        <taxon>Sulfurimonadaceae</taxon>
        <taxon>Sulfurimonas</taxon>
    </lineage>
</organism>
<sequence length="115" mass="13636">MELSLSSWMMIAFLVGLGLSAWKMYKFMPTKQLKDDDTTPQAQTELMDLILKIIKGSHGELTEKELHEMVTQHEDFDKEHFWRFNENKLRQLLHIHYAKNPDTKSIKDIHKKLHS</sequence>
<evidence type="ECO:0000313" key="2">
    <source>
        <dbReference type="EMBL" id="QOP44173.1"/>
    </source>
</evidence>
<name>A0A7M1B364_9BACT</name>
<dbReference type="EMBL" id="CP041235">
    <property type="protein sequence ID" value="QOP44173.1"/>
    <property type="molecule type" value="Genomic_DNA"/>
</dbReference>
<proteinExistence type="predicted"/>
<gene>
    <name evidence="2" type="ORF">FJR45_09550</name>
</gene>
<dbReference type="RefSeq" id="WP_193150337.1">
    <property type="nucleotide sequence ID" value="NZ_CP041235.1"/>
</dbReference>
<dbReference type="KEGG" id="ssei:FJR45_09550"/>
<feature type="transmembrane region" description="Helical" evidence="1">
    <location>
        <begin position="6"/>
        <end position="25"/>
    </location>
</feature>
<evidence type="ECO:0000313" key="3">
    <source>
        <dbReference type="Proteomes" id="UP000593719"/>
    </source>
</evidence>